<proteinExistence type="predicted"/>
<accession>A0A0A9CZ21</accession>
<feature type="region of interest" description="Disordered" evidence="1">
    <location>
        <begin position="1"/>
        <end position="31"/>
    </location>
</feature>
<evidence type="ECO:0000313" key="2">
    <source>
        <dbReference type="EMBL" id="JAD80866.1"/>
    </source>
</evidence>
<reference evidence="2" key="2">
    <citation type="journal article" date="2015" name="Data Brief">
        <title>Shoot transcriptome of the giant reed, Arundo donax.</title>
        <authorList>
            <person name="Barrero R.A."/>
            <person name="Guerrero F.D."/>
            <person name="Moolhuijzen P."/>
            <person name="Goolsby J.A."/>
            <person name="Tidwell J."/>
            <person name="Bellgard S.E."/>
            <person name="Bellgard M.I."/>
        </authorList>
    </citation>
    <scope>NUCLEOTIDE SEQUENCE</scope>
    <source>
        <tissue evidence="2">Shoot tissue taken approximately 20 cm above the soil surface</tissue>
    </source>
</reference>
<evidence type="ECO:0000256" key="1">
    <source>
        <dbReference type="SAM" id="MobiDB-lite"/>
    </source>
</evidence>
<sequence>MQGIPAFFCPKSRPFFPQELRPRQDSPSSHR</sequence>
<protein>
    <submittedName>
        <fullName evidence="2">Uncharacterized protein</fullName>
    </submittedName>
</protein>
<dbReference type="AlphaFoldDB" id="A0A0A9CZ21"/>
<name>A0A0A9CZ21_ARUDO</name>
<dbReference type="EMBL" id="GBRH01217029">
    <property type="protein sequence ID" value="JAD80866.1"/>
    <property type="molecule type" value="Transcribed_RNA"/>
</dbReference>
<reference evidence="2" key="1">
    <citation type="submission" date="2014-09" db="EMBL/GenBank/DDBJ databases">
        <authorList>
            <person name="Magalhaes I.L.F."/>
            <person name="Oliveira U."/>
            <person name="Santos F.R."/>
            <person name="Vidigal T.H.D.A."/>
            <person name="Brescovit A.D."/>
            <person name="Santos A.J."/>
        </authorList>
    </citation>
    <scope>NUCLEOTIDE SEQUENCE</scope>
    <source>
        <tissue evidence="2">Shoot tissue taken approximately 20 cm above the soil surface</tissue>
    </source>
</reference>
<organism evidence="2">
    <name type="scientific">Arundo donax</name>
    <name type="common">Giant reed</name>
    <name type="synonym">Donax arundinaceus</name>
    <dbReference type="NCBI Taxonomy" id="35708"/>
    <lineage>
        <taxon>Eukaryota</taxon>
        <taxon>Viridiplantae</taxon>
        <taxon>Streptophyta</taxon>
        <taxon>Embryophyta</taxon>
        <taxon>Tracheophyta</taxon>
        <taxon>Spermatophyta</taxon>
        <taxon>Magnoliopsida</taxon>
        <taxon>Liliopsida</taxon>
        <taxon>Poales</taxon>
        <taxon>Poaceae</taxon>
        <taxon>PACMAD clade</taxon>
        <taxon>Arundinoideae</taxon>
        <taxon>Arundineae</taxon>
        <taxon>Arundo</taxon>
    </lineage>
</organism>